<protein>
    <submittedName>
        <fullName evidence="2">Vegetative incompatibility het-e-1</fullName>
    </submittedName>
</protein>
<reference evidence="2 3" key="1">
    <citation type="journal article" date="2018" name="PLoS Pathog.">
        <title>Evolution of structural diversity of trichothecenes, a family of toxins produced by plant pathogenic and entomopathogenic fungi.</title>
        <authorList>
            <person name="Proctor R.H."/>
            <person name="McCormick S.P."/>
            <person name="Kim H.S."/>
            <person name="Cardoza R.E."/>
            <person name="Stanley A.M."/>
            <person name="Lindo L."/>
            <person name="Kelly A."/>
            <person name="Brown D.W."/>
            <person name="Lee T."/>
            <person name="Vaughan M.M."/>
            <person name="Alexander N.J."/>
            <person name="Busman M."/>
            <person name="Gutierrez S."/>
        </authorList>
    </citation>
    <scope>NUCLEOTIDE SEQUENCE [LARGE SCALE GENOMIC DNA]</scope>
    <source>
        <strain evidence="2 3">IBT 40837</strain>
    </source>
</reference>
<gene>
    <name evidence="2" type="ORF">TARUN_2812</name>
</gene>
<dbReference type="STRING" id="490622.A0A395NU05"/>
<dbReference type="PANTHER" id="PTHR10622">
    <property type="entry name" value="HET DOMAIN-CONTAINING PROTEIN"/>
    <property type="match status" value="1"/>
</dbReference>
<feature type="domain" description="Heterokaryon incompatibility" evidence="1">
    <location>
        <begin position="336"/>
        <end position="458"/>
    </location>
</feature>
<sequence>MTSISEKIARVSDLSNYTDLTPDEIKKIFEDIGSSPEKLRAALNLWFVPDFKPNFTQLQHHALSTLQDIEFLASPDTERPQRPLRMIDLETGNIVDAWNISHLDSYCIRCILSHRWKGDEITLAHIMRAREKHMKRATEESDTSDYTIGHSMAQSDDICLVLEQCKRDILDQEQIIVTISGQASENLDVGELLRKKVEANEMKWKMTSARQTRDSKKVMVDLCKIEKKMFDKIIHRAAEFVGNDPEGLQSSEALTTSTDGVANDDPKLIKPDSSGLHTTTSLVVNRAEDAYACAERELEDLIRKQDGVGGHEEIFQRSNRLGDEVDELIRRLQWKSAVKLDNSIKEAQTIFQTNHFQGRGSRYIWSETCCIDKRNYGELSQSLSLLGDWYANAEFCLVHLDTNWREVDTVDDWYAFQRVVATGENKEENMQAPGPNIGRFREIKSTIEWATRAWTLQELVMSKMMFFMNSEWKPLSRPIESLGYIYPLVPFIALYTQGAPSNVYTESLKDSDLSKLSKWKIEDFDFIKPYLEEHEIKIMDECVRRGQWDAAYQVETERVVESLQVISVLGALGYRISLPYQYDS</sequence>
<dbReference type="OrthoDB" id="674604at2759"/>
<dbReference type="InterPro" id="IPR010730">
    <property type="entry name" value="HET"/>
</dbReference>
<name>A0A395NU05_TRIAR</name>
<evidence type="ECO:0000313" key="2">
    <source>
        <dbReference type="EMBL" id="RFU79423.1"/>
    </source>
</evidence>
<proteinExistence type="predicted"/>
<comment type="caution">
    <text evidence="2">The sequence shown here is derived from an EMBL/GenBank/DDBJ whole genome shotgun (WGS) entry which is preliminary data.</text>
</comment>
<evidence type="ECO:0000313" key="3">
    <source>
        <dbReference type="Proteomes" id="UP000266272"/>
    </source>
</evidence>
<dbReference type="PANTHER" id="PTHR10622:SF10">
    <property type="entry name" value="HET DOMAIN-CONTAINING PROTEIN"/>
    <property type="match status" value="1"/>
</dbReference>
<dbReference type="EMBL" id="PXOA01000159">
    <property type="protein sequence ID" value="RFU79423.1"/>
    <property type="molecule type" value="Genomic_DNA"/>
</dbReference>
<evidence type="ECO:0000259" key="1">
    <source>
        <dbReference type="Pfam" id="PF06985"/>
    </source>
</evidence>
<dbReference type="Proteomes" id="UP000266272">
    <property type="component" value="Unassembled WGS sequence"/>
</dbReference>
<dbReference type="AlphaFoldDB" id="A0A395NU05"/>
<dbReference type="Pfam" id="PF06985">
    <property type="entry name" value="HET"/>
    <property type="match status" value="1"/>
</dbReference>
<organism evidence="2 3">
    <name type="scientific">Trichoderma arundinaceum</name>
    <dbReference type="NCBI Taxonomy" id="490622"/>
    <lineage>
        <taxon>Eukaryota</taxon>
        <taxon>Fungi</taxon>
        <taxon>Dikarya</taxon>
        <taxon>Ascomycota</taxon>
        <taxon>Pezizomycotina</taxon>
        <taxon>Sordariomycetes</taxon>
        <taxon>Hypocreomycetidae</taxon>
        <taxon>Hypocreales</taxon>
        <taxon>Hypocreaceae</taxon>
        <taxon>Trichoderma</taxon>
    </lineage>
</organism>
<keyword evidence="3" id="KW-1185">Reference proteome</keyword>
<accession>A0A395NU05</accession>